<feature type="transmembrane region" description="Helical" evidence="15">
    <location>
        <begin position="16"/>
        <end position="38"/>
    </location>
</feature>
<feature type="binding site" description="axial binding residue" evidence="14">
    <location>
        <position position="181"/>
    </location>
    <ligand>
        <name>heme</name>
        <dbReference type="ChEBI" id="CHEBI:30413"/>
        <label>2</label>
    </ligand>
    <ligandPart>
        <name>Fe</name>
        <dbReference type="ChEBI" id="CHEBI:18248"/>
    </ligandPart>
</feature>
<keyword evidence="8 12" id="KW-0249">Electron transport</keyword>
<dbReference type="GO" id="GO:0019333">
    <property type="term" value="P:denitrification pathway"/>
    <property type="evidence" value="ECO:0007669"/>
    <property type="project" value="InterPro"/>
</dbReference>
<evidence type="ECO:0000259" key="16">
    <source>
        <dbReference type="Pfam" id="PF03264"/>
    </source>
</evidence>
<dbReference type="GO" id="GO:0009061">
    <property type="term" value="P:anaerobic respiration"/>
    <property type="evidence" value="ECO:0007669"/>
    <property type="project" value="TreeGrafter"/>
</dbReference>
<sequence>MSDKKSRFWTPSKSKWLLGIPIGGFVFAILGAAAMVAFHVTMEASSTNAFCYSCHVGMDTIVEEYEASPHFSNRHGVKADCADCHISKEFVPKMETKIKAIADIYYQLIGTINMENFEQERLRLAQHVWDEMKANDSRECRSCHEPTRWDLAAAPTRIRVNHQKVLNGEGTCIDCHAGIAHKLPQKQ</sequence>
<feature type="binding site" description="covalent" evidence="13">
    <location>
        <position position="175"/>
    </location>
    <ligand>
        <name>heme</name>
        <dbReference type="ChEBI" id="CHEBI:30413"/>
        <label>4</label>
    </ligand>
</feature>
<dbReference type="PANTHER" id="PTHR30333:SF3">
    <property type="entry name" value="CYTOCHROME C-TYPE PROTEIN TORY"/>
    <property type="match status" value="1"/>
</dbReference>
<accession>A0A8J6QNS8</accession>
<evidence type="ECO:0000256" key="3">
    <source>
        <dbReference type="ARBA" id="ARBA00022448"/>
    </source>
</evidence>
<feature type="binding site" description="covalent" evidence="13">
    <location>
        <position position="84"/>
    </location>
    <ligand>
        <name>heme</name>
        <dbReference type="ChEBI" id="CHEBI:30413"/>
        <label>2</label>
    </ligand>
</feature>
<keyword evidence="18" id="KW-1185">Reference proteome</keyword>
<dbReference type="InterPro" id="IPR005126">
    <property type="entry name" value="NapC/NirT_cyt_c_N"/>
</dbReference>
<dbReference type="GO" id="GO:0046872">
    <property type="term" value="F:metal ion binding"/>
    <property type="evidence" value="ECO:0007669"/>
    <property type="project" value="UniProtKB-KW"/>
</dbReference>
<feature type="binding site" description="covalent" evidence="13">
    <location>
        <position position="172"/>
    </location>
    <ligand>
        <name>heme</name>
        <dbReference type="ChEBI" id="CHEBI:30413"/>
        <label>4</label>
    </ligand>
</feature>
<dbReference type="EMBL" id="JACXAF010000037">
    <property type="protein sequence ID" value="MBD1391406.1"/>
    <property type="molecule type" value="Genomic_DNA"/>
</dbReference>
<feature type="domain" description="NapC/NirT cytochrome c N-terminal" evidence="16">
    <location>
        <begin position="25"/>
        <end position="185"/>
    </location>
</feature>
<dbReference type="InterPro" id="IPR038266">
    <property type="entry name" value="NapC/NirT_cytc_sf"/>
</dbReference>
<feature type="binding site" description="covalent" evidence="13">
    <location>
        <position position="81"/>
    </location>
    <ligand>
        <name>heme</name>
        <dbReference type="ChEBI" id="CHEBI:30413"/>
        <label>2</label>
    </ligand>
</feature>
<comment type="caution">
    <text evidence="17">The sequence shown here is derived from an EMBL/GenBank/DDBJ whole genome shotgun (WGS) entry which is preliminary data.</text>
</comment>
<evidence type="ECO:0000256" key="14">
    <source>
        <dbReference type="PIRSR" id="PIRSR000013-2"/>
    </source>
</evidence>
<feature type="binding site" description="covalent" evidence="13">
    <location>
        <position position="51"/>
    </location>
    <ligand>
        <name>heme</name>
        <dbReference type="ChEBI" id="CHEBI:30413"/>
        <label>1</label>
    </ligand>
</feature>
<dbReference type="RefSeq" id="WP_191146463.1">
    <property type="nucleotide sequence ID" value="NZ_JACXAF010000037.1"/>
</dbReference>
<proteinExistence type="inferred from homology"/>
<organism evidence="17 18">
    <name type="scientific">Neiella litorisoli</name>
    <dbReference type="NCBI Taxonomy" id="2771431"/>
    <lineage>
        <taxon>Bacteria</taxon>
        <taxon>Pseudomonadati</taxon>
        <taxon>Pseudomonadota</taxon>
        <taxon>Gammaproteobacteria</taxon>
        <taxon>Alteromonadales</taxon>
        <taxon>Echinimonadaceae</taxon>
        <taxon>Neiella</taxon>
    </lineage>
</organism>
<name>A0A8J6QNS8_9GAMM</name>
<feature type="binding site" evidence="13">
    <location>
        <position position="103"/>
    </location>
    <ligand>
        <name>a menaquinol</name>
        <dbReference type="ChEBI" id="CHEBI:18151"/>
    </ligand>
</feature>
<dbReference type="PANTHER" id="PTHR30333">
    <property type="entry name" value="CYTOCHROME C-TYPE PROTEIN"/>
    <property type="match status" value="1"/>
</dbReference>
<evidence type="ECO:0000256" key="4">
    <source>
        <dbReference type="ARBA" id="ARBA00022475"/>
    </source>
</evidence>
<keyword evidence="5 12" id="KW-0349">Heme</keyword>
<feature type="binding site" description="axial binding residue" evidence="14">
    <location>
        <position position="103"/>
    </location>
    <ligand>
        <name>heme</name>
        <dbReference type="ChEBI" id="CHEBI:30413"/>
        <label>1</label>
    </ligand>
    <ligandPart>
        <name>Fe</name>
        <dbReference type="ChEBI" id="CHEBI:18248"/>
    </ligandPart>
</feature>
<evidence type="ECO:0000256" key="15">
    <source>
        <dbReference type="SAM" id="Phobius"/>
    </source>
</evidence>
<evidence type="ECO:0000256" key="2">
    <source>
        <dbReference type="ARBA" id="ARBA00007395"/>
    </source>
</evidence>
<evidence type="ECO:0000256" key="5">
    <source>
        <dbReference type="ARBA" id="ARBA00022617"/>
    </source>
</evidence>
<dbReference type="GO" id="GO:0009055">
    <property type="term" value="F:electron transfer activity"/>
    <property type="evidence" value="ECO:0007669"/>
    <property type="project" value="TreeGrafter"/>
</dbReference>
<comment type="PTM">
    <text evidence="12">Binds 4 heme groups per subunit.</text>
</comment>
<dbReference type="InterPro" id="IPR024717">
    <property type="entry name" value="NapC/NirT/NrfH"/>
</dbReference>
<evidence type="ECO:0000313" key="18">
    <source>
        <dbReference type="Proteomes" id="UP000638014"/>
    </source>
</evidence>
<feature type="binding site" description="axial binding residue" evidence="14">
    <location>
        <position position="85"/>
    </location>
    <ligand>
        <name>heme</name>
        <dbReference type="ChEBI" id="CHEBI:30413"/>
        <label>2</label>
    </ligand>
    <ligandPart>
        <name>Fe</name>
        <dbReference type="ChEBI" id="CHEBI:18248"/>
    </ligandPart>
</feature>
<comment type="subcellular location">
    <subcellularLocation>
        <location evidence="1">Cell membrane</location>
        <topology evidence="1">Single-pass membrane protein</topology>
    </subcellularLocation>
</comment>
<comment type="similarity">
    <text evidence="2">Belongs to the NapC/NirT/NrfH family.</text>
</comment>
<keyword evidence="4" id="KW-1003">Cell membrane</keyword>
<dbReference type="GO" id="GO:0005886">
    <property type="term" value="C:plasma membrane"/>
    <property type="evidence" value="ECO:0007669"/>
    <property type="project" value="UniProtKB-SubCell"/>
</dbReference>
<keyword evidence="3 12" id="KW-0813">Transport</keyword>
<gene>
    <name evidence="17" type="ORF">IC617_18415</name>
</gene>
<keyword evidence="9 15" id="KW-1133">Transmembrane helix</keyword>
<reference evidence="17" key="1">
    <citation type="submission" date="2020-09" db="EMBL/GenBank/DDBJ databases">
        <title>A novel bacterium of genus Neiella, isolated from South China Sea.</title>
        <authorList>
            <person name="Huang H."/>
            <person name="Mo K."/>
            <person name="Hu Y."/>
        </authorList>
    </citation>
    <scope>NUCLEOTIDE SEQUENCE</scope>
    <source>
        <strain evidence="17">HB171785</strain>
    </source>
</reference>
<dbReference type="SUPFAM" id="SSF48695">
    <property type="entry name" value="Multiheme cytochromes"/>
    <property type="match status" value="1"/>
</dbReference>
<evidence type="ECO:0000313" key="17">
    <source>
        <dbReference type="EMBL" id="MBD1391406.1"/>
    </source>
</evidence>
<evidence type="ECO:0000256" key="11">
    <source>
        <dbReference type="ARBA" id="ARBA00023136"/>
    </source>
</evidence>
<keyword evidence="7 12" id="KW-0479">Metal-binding</keyword>
<evidence type="ECO:0000256" key="10">
    <source>
        <dbReference type="ARBA" id="ARBA00023004"/>
    </source>
</evidence>
<feature type="binding site" description="axial binding residue" evidence="14">
    <location>
        <position position="144"/>
    </location>
    <ligand>
        <name>heme</name>
        <dbReference type="ChEBI" id="CHEBI:30413"/>
        <label>3</label>
    </ligand>
    <ligandPart>
        <name>Fe</name>
        <dbReference type="ChEBI" id="CHEBI:18248"/>
    </ligandPart>
</feature>
<evidence type="ECO:0000256" key="1">
    <source>
        <dbReference type="ARBA" id="ARBA00004162"/>
    </source>
</evidence>
<dbReference type="GO" id="GO:0020037">
    <property type="term" value="F:heme binding"/>
    <property type="evidence" value="ECO:0007669"/>
    <property type="project" value="InterPro"/>
</dbReference>
<evidence type="ECO:0000256" key="7">
    <source>
        <dbReference type="ARBA" id="ARBA00022723"/>
    </source>
</evidence>
<evidence type="ECO:0000256" key="13">
    <source>
        <dbReference type="PIRSR" id="PIRSR000013-1"/>
    </source>
</evidence>
<feature type="binding site" description="axial binding residue" evidence="14">
    <location>
        <position position="176"/>
    </location>
    <ligand>
        <name>heme</name>
        <dbReference type="ChEBI" id="CHEBI:30413"/>
        <label>4</label>
    </ligand>
    <ligandPart>
        <name>Fe</name>
        <dbReference type="ChEBI" id="CHEBI:18248"/>
    </ligandPart>
</feature>
<evidence type="ECO:0000256" key="6">
    <source>
        <dbReference type="ARBA" id="ARBA00022692"/>
    </source>
</evidence>
<feature type="binding site" description="axial binding residue" evidence="14">
    <location>
        <position position="58"/>
    </location>
    <ligand>
        <name>heme</name>
        <dbReference type="ChEBI" id="CHEBI:30413"/>
        <label>1</label>
    </ligand>
    <ligandPart>
        <name>Fe</name>
        <dbReference type="ChEBI" id="CHEBI:18248"/>
    </ligandPart>
</feature>
<dbReference type="InterPro" id="IPR036280">
    <property type="entry name" value="Multihaem_cyt_sf"/>
</dbReference>
<evidence type="ECO:0000256" key="8">
    <source>
        <dbReference type="ARBA" id="ARBA00022982"/>
    </source>
</evidence>
<feature type="binding site" description="covalent" evidence="13">
    <location>
        <position position="140"/>
    </location>
    <ligand>
        <name>heme</name>
        <dbReference type="ChEBI" id="CHEBI:30413"/>
        <label>3</label>
    </ligand>
</feature>
<evidence type="ECO:0000256" key="9">
    <source>
        <dbReference type="ARBA" id="ARBA00022989"/>
    </source>
</evidence>
<dbReference type="Proteomes" id="UP000638014">
    <property type="component" value="Unassembled WGS sequence"/>
</dbReference>
<keyword evidence="6 15" id="KW-0812">Transmembrane</keyword>
<dbReference type="Pfam" id="PF03264">
    <property type="entry name" value="Cytochrom_NNT"/>
    <property type="match status" value="1"/>
</dbReference>
<keyword evidence="10 12" id="KW-0408">Iron</keyword>
<feature type="binding site" description="covalent" evidence="13">
    <location>
        <position position="54"/>
    </location>
    <ligand>
        <name>heme</name>
        <dbReference type="ChEBI" id="CHEBI:30413"/>
        <label>1</label>
    </ligand>
</feature>
<protein>
    <recommendedName>
        <fullName evidence="12">Cytochrome c-type protein</fullName>
    </recommendedName>
</protein>
<dbReference type="PIRSF" id="PIRSF000013">
    <property type="entry name" value="4_hem_cytochrm_NapC"/>
    <property type="match status" value="1"/>
</dbReference>
<dbReference type="InterPro" id="IPR051174">
    <property type="entry name" value="Cytochrome_c-type_ET"/>
</dbReference>
<evidence type="ECO:0000256" key="12">
    <source>
        <dbReference type="PIRNR" id="PIRNR000013"/>
    </source>
</evidence>
<dbReference type="Gene3D" id="1.10.3820.10">
    <property type="entry name" value="Di-heme elbow motif domain"/>
    <property type="match status" value="1"/>
</dbReference>
<comment type="cofactor">
    <cofactor evidence="13">
        <name>heme</name>
        <dbReference type="ChEBI" id="CHEBI:30413"/>
    </cofactor>
    <text evidence="13">Binds 4 heme groups per subunit.</text>
</comment>
<keyword evidence="11 15" id="KW-0472">Membrane</keyword>
<feature type="binding site" description="covalent" evidence="13">
    <location>
        <position position="143"/>
    </location>
    <ligand>
        <name>heme</name>
        <dbReference type="ChEBI" id="CHEBI:30413"/>
        <label>3</label>
    </ligand>
</feature>
<dbReference type="AlphaFoldDB" id="A0A8J6QNS8"/>